<comment type="caution">
    <text evidence="2">The sequence shown here is derived from an EMBL/GenBank/DDBJ whole genome shotgun (WGS) entry which is preliminary data.</text>
</comment>
<evidence type="ECO:0000256" key="1">
    <source>
        <dbReference type="SAM" id="Phobius"/>
    </source>
</evidence>
<dbReference type="EMBL" id="JABTCG010000011">
    <property type="protein sequence ID" value="MBD0852574.1"/>
    <property type="molecule type" value="Genomic_DNA"/>
</dbReference>
<feature type="transmembrane region" description="Helical" evidence="1">
    <location>
        <begin position="94"/>
        <end position="118"/>
    </location>
</feature>
<feature type="transmembrane region" description="Helical" evidence="1">
    <location>
        <begin position="124"/>
        <end position="145"/>
    </location>
</feature>
<keyword evidence="1" id="KW-1133">Transmembrane helix</keyword>
<dbReference type="Proteomes" id="UP000598350">
    <property type="component" value="Unassembled WGS sequence"/>
</dbReference>
<protein>
    <recommendedName>
        <fullName evidence="4">Holin-X, holin superfamily III</fullName>
    </recommendedName>
</protein>
<evidence type="ECO:0008006" key="4">
    <source>
        <dbReference type="Google" id="ProtNLM"/>
    </source>
</evidence>
<name>A0ABR7VG14_9FLAO</name>
<keyword evidence="3" id="KW-1185">Reference proteome</keyword>
<organism evidence="2 3">
    <name type="scientific">Maribacter arenosus</name>
    <dbReference type="NCBI Taxonomy" id="1854708"/>
    <lineage>
        <taxon>Bacteria</taxon>
        <taxon>Pseudomonadati</taxon>
        <taxon>Bacteroidota</taxon>
        <taxon>Flavobacteriia</taxon>
        <taxon>Flavobacteriales</taxon>
        <taxon>Flavobacteriaceae</taxon>
        <taxon>Maribacter</taxon>
    </lineage>
</organism>
<gene>
    <name evidence="2" type="ORF">HPE63_18000</name>
</gene>
<evidence type="ECO:0000313" key="2">
    <source>
        <dbReference type="EMBL" id="MBD0852574.1"/>
    </source>
</evidence>
<reference evidence="2 3" key="1">
    <citation type="submission" date="2020-05" db="EMBL/GenBank/DDBJ databases">
        <title>The draft genome sequence of Maribacter arenosus CAU 1321.</title>
        <authorList>
            <person name="Mu L."/>
        </authorList>
    </citation>
    <scope>NUCLEOTIDE SEQUENCE [LARGE SCALE GENOMIC DNA]</scope>
    <source>
        <strain evidence="2 3">CAU 1321</strain>
    </source>
</reference>
<accession>A0ABR7VG14</accession>
<keyword evidence="1" id="KW-0472">Membrane</keyword>
<proteinExistence type="predicted"/>
<evidence type="ECO:0000313" key="3">
    <source>
        <dbReference type="Proteomes" id="UP000598350"/>
    </source>
</evidence>
<keyword evidence="1" id="KW-0812">Transmembrane</keyword>
<sequence>MRIIPSDKIEIITTLSNQEVRKILAENIRPKKRLKIGFDKSQEKELFEGNFEQDRFEIQRIITGRNSFLPQIKGKIQPNINGTKLVADLKVHTFVIVFMLFWLTFVGFAFIMGIVGVINQGTNPILLIFPLIMIGFGIGLVHYGYNSQKDKSITDLKKIINGQLKEKTFANNVSYEKP</sequence>